<dbReference type="PANTHER" id="PTHR47926:SF347">
    <property type="entry name" value="PENTATRICOPEPTIDE REPEAT-CONTAINING PROTEIN"/>
    <property type="match status" value="1"/>
</dbReference>
<dbReference type="FunFam" id="1.25.40.10:FF:000090">
    <property type="entry name" value="Pentatricopeptide repeat-containing protein, chloroplastic"/>
    <property type="match status" value="1"/>
</dbReference>
<evidence type="ECO:0000256" key="2">
    <source>
        <dbReference type="ARBA" id="ARBA00022737"/>
    </source>
</evidence>
<dbReference type="PANTHER" id="PTHR47926">
    <property type="entry name" value="PENTATRICOPEPTIDE REPEAT-CONTAINING PROTEIN"/>
    <property type="match status" value="1"/>
</dbReference>
<organism evidence="5 6">
    <name type="scientific">Hibiscus syriacus</name>
    <name type="common">Rose of Sharon</name>
    <dbReference type="NCBI Taxonomy" id="106335"/>
    <lineage>
        <taxon>Eukaryota</taxon>
        <taxon>Viridiplantae</taxon>
        <taxon>Streptophyta</taxon>
        <taxon>Embryophyta</taxon>
        <taxon>Tracheophyta</taxon>
        <taxon>Spermatophyta</taxon>
        <taxon>Magnoliopsida</taxon>
        <taxon>eudicotyledons</taxon>
        <taxon>Gunneridae</taxon>
        <taxon>Pentapetalae</taxon>
        <taxon>rosids</taxon>
        <taxon>malvids</taxon>
        <taxon>Malvales</taxon>
        <taxon>Malvaceae</taxon>
        <taxon>Malvoideae</taxon>
        <taxon>Hibiscus</taxon>
    </lineage>
</organism>
<comment type="caution">
    <text evidence="5">The sequence shown here is derived from an EMBL/GenBank/DDBJ whole genome shotgun (WGS) entry which is preliminary data.</text>
</comment>
<dbReference type="GO" id="GO:0003723">
    <property type="term" value="F:RNA binding"/>
    <property type="evidence" value="ECO:0007669"/>
    <property type="project" value="InterPro"/>
</dbReference>
<dbReference type="NCBIfam" id="TIGR00756">
    <property type="entry name" value="PPR"/>
    <property type="match status" value="1"/>
</dbReference>
<evidence type="ECO:0000313" key="5">
    <source>
        <dbReference type="EMBL" id="KAE8669009.1"/>
    </source>
</evidence>
<dbReference type="InterPro" id="IPR011990">
    <property type="entry name" value="TPR-like_helical_dom_sf"/>
</dbReference>
<dbReference type="Proteomes" id="UP000436088">
    <property type="component" value="Unassembled WGS sequence"/>
</dbReference>
<reference evidence="5" key="1">
    <citation type="submission" date="2019-09" db="EMBL/GenBank/DDBJ databases">
        <title>Draft genome information of white flower Hibiscus syriacus.</title>
        <authorList>
            <person name="Kim Y.-M."/>
        </authorList>
    </citation>
    <scope>NUCLEOTIDE SEQUENCE [LARGE SCALE GENOMIC DNA]</scope>
    <source>
        <strain evidence="5">YM2019G1</strain>
    </source>
</reference>
<dbReference type="EMBL" id="VEPZ02001538">
    <property type="protein sequence ID" value="KAE8669009.1"/>
    <property type="molecule type" value="Genomic_DNA"/>
</dbReference>
<dbReference type="GO" id="GO:0008270">
    <property type="term" value="F:zinc ion binding"/>
    <property type="evidence" value="ECO:0007669"/>
    <property type="project" value="InterPro"/>
</dbReference>
<dbReference type="Pfam" id="PF01535">
    <property type="entry name" value="PPR"/>
    <property type="match status" value="4"/>
</dbReference>
<dbReference type="InterPro" id="IPR002885">
    <property type="entry name" value="PPR_rpt"/>
</dbReference>
<dbReference type="InterPro" id="IPR046848">
    <property type="entry name" value="E_motif"/>
</dbReference>
<evidence type="ECO:0000259" key="4">
    <source>
        <dbReference type="Pfam" id="PF14432"/>
    </source>
</evidence>
<sequence>MKKRRFQSDVTSDNILIDMYTKCGDLPASREVVGRMMCRDSVSWKSMINCYIQYVNYDEALKLASSMKVVLKVDSITCVMLLSVSTRLVDKDPGKEIHCDVIKLGFDSDLIVNNSMADMYAKCGPLNYSVKIFESMKTHDRVTWNKIIAACVQSGDFTFGLRMINQMRSEGVMPDVATVLGILPMCSFFTSKRQGKEIHGCLVEEGLACFDQMQKDYNLEPRIEHYSCVVDLLSRSQLIYKAERFIKSMPLKQMQVYGALYLVHADQVATQVAERVAEHAFELKPNDTGYYVLASNINASLGKWEQVRTIRKSIKARGLKKDPGCSWIEIKRRLYVFGTGDKFFEQFEEVNKLLGIVSGLMAKEGYVADLRYVLHDVEEDEKRDMLCGHSERLAMAFGLLNTEPGTPLQIMKNLRVCGIVTL</sequence>
<evidence type="ECO:0000256" key="3">
    <source>
        <dbReference type="PROSITE-ProRule" id="PRU00708"/>
    </source>
</evidence>
<name>A0A6A2Y758_HIBSY</name>
<dbReference type="InterPro" id="IPR032867">
    <property type="entry name" value="DYW_dom"/>
</dbReference>
<dbReference type="Pfam" id="PF14432">
    <property type="entry name" value="DYW_deaminase"/>
    <property type="match status" value="1"/>
</dbReference>
<dbReference type="Pfam" id="PF20431">
    <property type="entry name" value="E_motif"/>
    <property type="match status" value="1"/>
</dbReference>
<evidence type="ECO:0000313" key="6">
    <source>
        <dbReference type="Proteomes" id="UP000436088"/>
    </source>
</evidence>
<feature type="domain" description="DYW" evidence="4">
    <location>
        <begin position="365"/>
        <end position="418"/>
    </location>
</feature>
<protein>
    <submittedName>
        <fullName evidence="5">MATE efflux family protein</fullName>
    </submittedName>
</protein>
<dbReference type="InterPro" id="IPR046960">
    <property type="entry name" value="PPR_At4g14850-like_plant"/>
</dbReference>
<comment type="similarity">
    <text evidence="1">Belongs to the PPR family. PCMP-H subfamily.</text>
</comment>
<evidence type="ECO:0000256" key="1">
    <source>
        <dbReference type="ARBA" id="ARBA00006643"/>
    </source>
</evidence>
<proteinExistence type="inferred from homology"/>
<accession>A0A6A2Y758</accession>
<gene>
    <name evidence="5" type="ORF">F3Y22_tig00112261pilonHSYRG00053</name>
</gene>
<dbReference type="AlphaFoldDB" id="A0A6A2Y758"/>
<dbReference type="Gene3D" id="1.25.40.10">
    <property type="entry name" value="Tetratricopeptide repeat domain"/>
    <property type="match status" value="3"/>
</dbReference>
<dbReference type="GO" id="GO:0009451">
    <property type="term" value="P:RNA modification"/>
    <property type="evidence" value="ECO:0007669"/>
    <property type="project" value="InterPro"/>
</dbReference>
<keyword evidence="6" id="KW-1185">Reference proteome</keyword>
<feature type="repeat" description="PPR" evidence="3">
    <location>
        <begin position="140"/>
        <end position="174"/>
    </location>
</feature>
<dbReference type="PROSITE" id="PS51375">
    <property type="entry name" value="PPR"/>
    <property type="match status" value="1"/>
</dbReference>
<keyword evidence="2" id="KW-0677">Repeat</keyword>